<keyword evidence="1" id="KW-1133">Transmembrane helix</keyword>
<feature type="transmembrane region" description="Helical" evidence="1">
    <location>
        <begin position="38"/>
        <end position="57"/>
    </location>
</feature>
<accession>A0A0F7L463</accession>
<evidence type="ECO:0000256" key="1">
    <source>
        <dbReference type="SAM" id="Phobius"/>
    </source>
</evidence>
<keyword evidence="1" id="KW-0812">Transmembrane</keyword>
<proteinExistence type="predicted"/>
<dbReference type="EMBL" id="KR029581">
    <property type="protein sequence ID" value="AKH46293.1"/>
    <property type="molecule type" value="Genomic_DNA"/>
</dbReference>
<evidence type="ECO:0000313" key="2">
    <source>
        <dbReference type="EMBL" id="AKH46293.1"/>
    </source>
</evidence>
<protein>
    <submittedName>
        <fullName evidence="2">Uncharacterized protein</fullName>
    </submittedName>
</protein>
<keyword evidence="1" id="KW-0472">Membrane</keyword>
<reference evidence="2" key="2">
    <citation type="submission" date="2015-03" db="EMBL/GenBank/DDBJ databases">
        <authorList>
            <person name="Chow C.-E.T."/>
            <person name="Winget D.M."/>
            <person name="White R.A.III."/>
            <person name="Hallam S.J."/>
            <person name="Suttle C.A."/>
        </authorList>
    </citation>
    <scope>NUCLEOTIDE SEQUENCE</scope>
    <source>
        <strain evidence="2">Anoxic3_6</strain>
    </source>
</reference>
<name>A0A0F7L463_9VIRU</name>
<organism evidence="2">
    <name type="scientific">uncultured marine virus</name>
    <dbReference type="NCBI Taxonomy" id="186617"/>
    <lineage>
        <taxon>Viruses</taxon>
        <taxon>environmental samples</taxon>
    </lineage>
</organism>
<sequence>MILSHPSLLSSHLSIYSCKVCLFYFFRLSNFRIVFHNVFLHILLSSICCCYSICCTCSRNYTRFSKSYFCLTY</sequence>
<reference evidence="2" key="1">
    <citation type="journal article" date="2015" name="Front. Microbiol.">
        <title>Combining genomic sequencing methods to explore viral diversity and reveal potential virus-host interactions.</title>
        <authorList>
            <person name="Chow C.E."/>
            <person name="Winget D.M."/>
            <person name="White R.A.III."/>
            <person name="Hallam S.J."/>
            <person name="Suttle C.A."/>
        </authorList>
    </citation>
    <scope>NUCLEOTIDE SEQUENCE</scope>
    <source>
        <strain evidence="2">Anoxic3_6</strain>
    </source>
</reference>